<organism evidence="2 3">
    <name type="scientific">Solitalea longa</name>
    <dbReference type="NCBI Taxonomy" id="2079460"/>
    <lineage>
        <taxon>Bacteria</taxon>
        <taxon>Pseudomonadati</taxon>
        <taxon>Bacteroidota</taxon>
        <taxon>Sphingobacteriia</taxon>
        <taxon>Sphingobacteriales</taxon>
        <taxon>Sphingobacteriaceae</taxon>
        <taxon>Solitalea</taxon>
    </lineage>
</organism>
<proteinExistence type="predicted"/>
<dbReference type="AlphaFoldDB" id="A0A2S4ZYJ9"/>
<keyword evidence="3" id="KW-1185">Reference proteome</keyword>
<sequence length="145" mass="16205">MKKGHLLLIAILGCLTFFSSCHKDEPVLTFDGTWMLQSADVKVYDSHNQLTNQFNIPITQYAEKNKLEIQFKGDKIKTQVDAHGNAAITTLTYRIDGNKILVKASADGPENLLGEYTLTEENFTLKTAETSPDGTTEALLVYRHK</sequence>
<evidence type="ECO:0000256" key="1">
    <source>
        <dbReference type="SAM" id="SignalP"/>
    </source>
</evidence>
<accession>A0A2S4ZYJ9</accession>
<evidence type="ECO:0000313" key="3">
    <source>
        <dbReference type="Proteomes" id="UP000236893"/>
    </source>
</evidence>
<dbReference type="PROSITE" id="PS51257">
    <property type="entry name" value="PROKAR_LIPOPROTEIN"/>
    <property type="match status" value="1"/>
</dbReference>
<dbReference type="EMBL" id="PQVF01000011">
    <property type="protein sequence ID" value="POY35421.1"/>
    <property type="molecule type" value="Genomic_DNA"/>
</dbReference>
<keyword evidence="1" id="KW-0732">Signal</keyword>
<comment type="caution">
    <text evidence="2">The sequence shown here is derived from an EMBL/GenBank/DDBJ whole genome shotgun (WGS) entry which is preliminary data.</text>
</comment>
<protein>
    <recommendedName>
        <fullName evidence="4">Lipocalin-like domain-containing protein</fullName>
    </recommendedName>
</protein>
<gene>
    <name evidence="2" type="ORF">C3K47_15280</name>
</gene>
<name>A0A2S4ZYJ9_9SPHI</name>
<evidence type="ECO:0008006" key="4">
    <source>
        <dbReference type="Google" id="ProtNLM"/>
    </source>
</evidence>
<feature type="signal peptide" evidence="1">
    <location>
        <begin position="1"/>
        <end position="23"/>
    </location>
</feature>
<feature type="chain" id="PRO_5015782416" description="Lipocalin-like domain-containing protein" evidence="1">
    <location>
        <begin position="24"/>
        <end position="145"/>
    </location>
</feature>
<dbReference type="OrthoDB" id="1049477at2"/>
<dbReference type="Proteomes" id="UP000236893">
    <property type="component" value="Unassembled WGS sequence"/>
</dbReference>
<reference evidence="2 3" key="1">
    <citation type="submission" date="2018-01" db="EMBL/GenBank/DDBJ databases">
        <authorList>
            <person name="Gaut B.S."/>
            <person name="Morton B.R."/>
            <person name="Clegg M.T."/>
            <person name="Duvall M.R."/>
        </authorList>
    </citation>
    <scope>NUCLEOTIDE SEQUENCE [LARGE SCALE GENOMIC DNA]</scope>
    <source>
        <strain evidence="2 3">HR-AV</strain>
    </source>
</reference>
<evidence type="ECO:0000313" key="2">
    <source>
        <dbReference type="EMBL" id="POY35421.1"/>
    </source>
</evidence>
<dbReference type="RefSeq" id="WP_103790026.1">
    <property type="nucleotide sequence ID" value="NZ_PQVF01000011.1"/>
</dbReference>